<dbReference type="EMBL" id="JACCKA010000005">
    <property type="protein sequence ID" value="NZA24843.1"/>
    <property type="molecule type" value="Genomic_DNA"/>
</dbReference>
<feature type="region of interest" description="Disordered" evidence="3">
    <location>
        <begin position="88"/>
        <end position="114"/>
    </location>
</feature>
<evidence type="ECO:0000313" key="7">
    <source>
        <dbReference type="Proteomes" id="UP000578091"/>
    </source>
</evidence>
<protein>
    <submittedName>
        <fullName evidence="6">S9 family peptidase</fullName>
    </submittedName>
</protein>
<dbReference type="GO" id="GO:0006508">
    <property type="term" value="P:proteolysis"/>
    <property type="evidence" value="ECO:0007669"/>
    <property type="project" value="InterPro"/>
</dbReference>
<comment type="caution">
    <text evidence="6">The sequence shown here is derived from an EMBL/GenBank/DDBJ whole genome shotgun (WGS) entry which is preliminary data.</text>
</comment>
<dbReference type="SUPFAM" id="SSF53474">
    <property type="entry name" value="alpha/beta-Hydrolases"/>
    <property type="match status" value="1"/>
</dbReference>
<gene>
    <name evidence="6" type="ORF">H0E84_00440</name>
</gene>
<dbReference type="Proteomes" id="UP000578091">
    <property type="component" value="Unassembled WGS sequence"/>
</dbReference>
<proteinExistence type="predicted"/>
<keyword evidence="2" id="KW-0720">Serine protease</keyword>
<dbReference type="Gene3D" id="2.120.10.30">
    <property type="entry name" value="TolB, C-terminal domain"/>
    <property type="match status" value="2"/>
</dbReference>
<dbReference type="InterPro" id="IPR011042">
    <property type="entry name" value="6-blade_b-propeller_TolB-like"/>
</dbReference>
<dbReference type="InterPro" id="IPR011659">
    <property type="entry name" value="WD40"/>
</dbReference>
<dbReference type="PANTHER" id="PTHR42776">
    <property type="entry name" value="SERINE PEPTIDASE S9 FAMILY MEMBER"/>
    <property type="match status" value="1"/>
</dbReference>
<accession>A0A853J718</accession>
<keyword evidence="7" id="KW-1185">Reference proteome</keyword>
<dbReference type="Pfam" id="PF07676">
    <property type="entry name" value="PD40"/>
    <property type="match status" value="2"/>
</dbReference>
<evidence type="ECO:0000256" key="3">
    <source>
        <dbReference type="SAM" id="MobiDB-lite"/>
    </source>
</evidence>
<name>A0A853J718_9GAMM</name>
<feature type="chain" id="PRO_5033017870" evidence="4">
    <location>
        <begin position="39"/>
        <end position="682"/>
    </location>
</feature>
<organism evidence="6 7">
    <name type="scientific">Luteimonas salinisoli</name>
    <dbReference type="NCBI Taxonomy" id="2752307"/>
    <lineage>
        <taxon>Bacteria</taxon>
        <taxon>Pseudomonadati</taxon>
        <taxon>Pseudomonadota</taxon>
        <taxon>Gammaproteobacteria</taxon>
        <taxon>Lysobacterales</taxon>
        <taxon>Lysobacteraceae</taxon>
        <taxon>Luteimonas</taxon>
    </lineage>
</organism>
<keyword evidence="1" id="KW-0378">Hydrolase</keyword>
<feature type="signal peptide" evidence="4">
    <location>
        <begin position="1"/>
        <end position="38"/>
    </location>
</feature>
<reference evidence="6 7" key="1">
    <citation type="submission" date="2020-07" db="EMBL/GenBank/DDBJ databases">
        <title>Luteimonas sp. SJ-92.</title>
        <authorList>
            <person name="Huang X.-X."/>
            <person name="Xu L."/>
            <person name="Sun J.-Q."/>
        </authorList>
    </citation>
    <scope>NUCLEOTIDE SEQUENCE [LARGE SCALE GENOMIC DNA]</scope>
    <source>
        <strain evidence="6 7">SJ-92</strain>
    </source>
</reference>
<evidence type="ECO:0000256" key="1">
    <source>
        <dbReference type="ARBA" id="ARBA00022801"/>
    </source>
</evidence>
<dbReference type="Gene3D" id="3.40.50.1820">
    <property type="entry name" value="alpha/beta hydrolase"/>
    <property type="match status" value="1"/>
</dbReference>
<sequence length="682" mass="74524">MRAEPARRAAGPLLRGTRGWLLARWMLPLLLACGAAGAADFDAADLVDLRQVTDPRFGPAGERLAWVVITPQPEGRPPRRRIWRSTLEDGAAPRELPAPDDASDHGPSWSPRGDALAFLSDRAHTATAQAGDDAPPAAQVWRVDADGEAATRLTAAPGGVTGFAWSPDGRRLAYLATEPETAAERRRRESGDDPVEVHRAGRYARLWLQELAGGPPRALTAPGLQVHEVAWSPDGRRLALRVSDETGLNDYWYRSRIVLVDAGDGRHLRTLHGRASAAPPQWSPDGRRLLYGVLGRYGMTAQPVVHDLDSDRRVELAADWPGTLWGARWDGDAALVAQGLRGVRARFLRVDAASGEWDEIADVQASAPEFDLARDGRIAFVGMGDARPGDVWLLDGATRRALSDHNPQVAGWARGRLRELSWRSSRDGREIHGVLVLPPAWRPGDGPLPTLVQIHGGPAWAWWSGWLGSWHEWAQLLAAHGYAVLLPNPRGSEGQGPEFARLARADWGGGDFQDVLDGLDLVIGEGIADPERVAIGGWSYGGYLSAWAVAHSDRFRTAIVGAGVTDIGAMALSTDTPDYLPGYFGDPLAERTVYDAHSPIRHAGRVRVPMLILHGEEDARVPLSQGEMLYGALRFNGTPVEMVRYPREPHWFREREYQRDVLERVLGWLDRRLGDAAGAPAH</sequence>
<evidence type="ECO:0000256" key="2">
    <source>
        <dbReference type="ARBA" id="ARBA00022825"/>
    </source>
</evidence>
<dbReference type="SUPFAM" id="SSF82171">
    <property type="entry name" value="DPP6 N-terminal domain-like"/>
    <property type="match status" value="1"/>
</dbReference>
<dbReference type="AlphaFoldDB" id="A0A853J718"/>
<evidence type="ECO:0000259" key="5">
    <source>
        <dbReference type="Pfam" id="PF00326"/>
    </source>
</evidence>
<dbReference type="InterPro" id="IPR029058">
    <property type="entry name" value="AB_hydrolase_fold"/>
</dbReference>
<evidence type="ECO:0000256" key="4">
    <source>
        <dbReference type="SAM" id="SignalP"/>
    </source>
</evidence>
<evidence type="ECO:0000313" key="6">
    <source>
        <dbReference type="EMBL" id="NZA24843.1"/>
    </source>
</evidence>
<dbReference type="Pfam" id="PF00326">
    <property type="entry name" value="Peptidase_S9"/>
    <property type="match status" value="1"/>
</dbReference>
<dbReference type="GO" id="GO:0004252">
    <property type="term" value="F:serine-type endopeptidase activity"/>
    <property type="evidence" value="ECO:0007669"/>
    <property type="project" value="TreeGrafter"/>
</dbReference>
<keyword evidence="2" id="KW-0645">Protease</keyword>
<keyword evidence="4" id="KW-0732">Signal</keyword>
<feature type="domain" description="Peptidase S9 prolyl oligopeptidase catalytic" evidence="5">
    <location>
        <begin position="474"/>
        <end position="674"/>
    </location>
</feature>
<dbReference type="InterPro" id="IPR001375">
    <property type="entry name" value="Peptidase_S9_cat"/>
</dbReference>
<dbReference type="PANTHER" id="PTHR42776:SF27">
    <property type="entry name" value="DIPEPTIDYL PEPTIDASE FAMILY MEMBER 6"/>
    <property type="match status" value="1"/>
</dbReference>